<dbReference type="InterPro" id="IPR008969">
    <property type="entry name" value="CarboxyPept-like_regulatory"/>
</dbReference>
<dbReference type="Pfam" id="PF00149">
    <property type="entry name" value="Metallophos"/>
    <property type="match status" value="1"/>
</dbReference>
<dbReference type="GO" id="GO:0016787">
    <property type="term" value="F:hydrolase activity"/>
    <property type="evidence" value="ECO:0007669"/>
    <property type="project" value="InterPro"/>
</dbReference>
<protein>
    <submittedName>
        <fullName evidence="4">Calcineurin-like phosphoesterase</fullName>
    </submittedName>
</protein>
<organism evidence="4 5">
    <name type="scientific">Sediminibacterium ginsengisoli</name>
    <dbReference type="NCBI Taxonomy" id="413434"/>
    <lineage>
        <taxon>Bacteria</taxon>
        <taxon>Pseudomonadati</taxon>
        <taxon>Bacteroidota</taxon>
        <taxon>Chitinophagia</taxon>
        <taxon>Chitinophagales</taxon>
        <taxon>Chitinophagaceae</taxon>
        <taxon>Sediminibacterium</taxon>
    </lineage>
</organism>
<dbReference type="PROSITE" id="PS51257">
    <property type="entry name" value="PROKAR_LIPOPROTEIN"/>
    <property type="match status" value="1"/>
</dbReference>
<dbReference type="Pfam" id="PF16371">
    <property type="entry name" value="MetallophosN"/>
    <property type="match status" value="1"/>
</dbReference>
<feature type="domain" description="Calcineurin-like phosphoesterase C-terminal" evidence="2">
    <location>
        <begin position="323"/>
        <end position="469"/>
    </location>
</feature>
<keyword evidence="5" id="KW-1185">Reference proteome</keyword>
<dbReference type="InterPro" id="IPR032288">
    <property type="entry name" value="Metallophos_C"/>
</dbReference>
<reference evidence="4 5" key="1">
    <citation type="submission" date="2017-02" db="EMBL/GenBank/DDBJ databases">
        <authorList>
            <person name="Peterson S.W."/>
        </authorList>
    </citation>
    <scope>NUCLEOTIDE SEQUENCE [LARGE SCALE GENOMIC DNA]</scope>
    <source>
        <strain evidence="4 5">DSM 22335</strain>
    </source>
</reference>
<dbReference type="InterPro" id="IPR029052">
    <property type="entry name" value="Metallo-depent_PP-like"/>
</dbReference>
<dbReference type="OrthoDB" id="1776264at2"/>
<name>A0A1T4M3I9_9BACT</name>
<dbReference type="EMBL" id="FUWH01000003">
    <property type="protein sequence ID" value="SJZ61455.1"/>
    <property type="molecule type" value="Genomic_DNA"/>
</dbReference>
<dbReference type="Gene3D" id="3.60.21.10">
    <property type="match status" value="1"/>
</dbReference>
<dbReference type="PANTHER" id="PTHR43143">
    <property type="entry name" value="METALLOPHOSPHOESTERASE, CALCINEURIN SUPERFAMILY"/>
    <property type="match status" value="1"/>
</dbReference>
<dbReference type="Proteomes" id="UP000190888">
    <property type="component" value="Unassembled WGS sequence"/>
</dbReference>
<evidence type="ECO:0000259" key="1">
    <source>
        <dbReference type="Pfam" id="PF00149"/>
    </source>
</evidence>
<evidence type="ECO:0000259" key="2">
    <source>
        <dbReference type="Pfam" id="PF16370"/>
    </source>
</evidence>
<proteinExistence type="predicted"/>
<dbReference type="Pfam" id="PF16370">
    <property type="entry name" value="MetallophosC"/>
    <property type="match status" value="1"/>
</dbReference>
<accession>A0A1T4M3I9</accession>
<dbReference type="SUPFAM" id="SSF49464">
    <property type="entry name" value="Carboxypeptidase regulatory domain-like"/>
    <property type="match status" value="1"/>
</dbReference>
<dbReference type="RefSeq" id="WP_078830640.1">
    <property type="nucleotide sequence ID" value="NZ_FUWH01000003.1"/>
</dbReference>
<evidence type="ECO:0000259" key="3">
    <source>
        <dbReference type="Pfam" id="PF16371"/>
    </source>
</evidence>
<dbReference type="STRING" id="413434.SAMN04488132_103144"/>
<feature type="domain" description="Calcineurin-like phosphoesterase N-terminal" evidence="3">
    <location>
        <begin position="39"/>
        <end position="113"/>
    </location>
</feature>
<dbReference type="InterPro" id="IPR004843">
    <property type="entry name" value="Calcineurin-like_PHP"/>
</dbReference>
<dbReference type="AlphaFoldDB" id="A0A1T4M3I9"/>
<dbReference type="SUPFAM" id="SSF56300">
    <property type="entry name" value="Metallo-dependent phosphatases"/>
    <property type="match status" value="1"/>
</dbReference>
<evidence type="ECO:0000313" key="5">
    <source>
        <dbReference type="Proteomes" id="UP000190888"/>
    </source>
</evidence>
<feature type="domain" description="Calcineurin-like phosphoesterase" evidence="1">
    <location>
        <begin position="167"/>
        <end position="312"/>
    </location>
</feature>
<dbReference type="InterPro" id="IPR051918">
    <property type="entry name" value="STPP_CPPED1"/>
</dbReference>
<dbReference type="PANTHER" id="PTHR43143:SF1">
    <property type="entry name" value="SERINE_THREONINE-PROTEIN PHOSPHATASE CPPED1"/>
    <property type="match status" value="1"/>
</dbReference>
<gene>
    <name evidence="4" type="ORF">SAMN04488132_103144</name>
</gene>
<evidence type="ECO:0000313" key="4">
    <source>
        <dbReference type="EMBL" id="SJZ61455.1"/>
    </source>
</evidence>
<dbReference type="InterPro" id="IPR032285">
    <property type="entry name" value="Metallophos_N"/>
</dbReference>
<sequence>MQRRIFLKNVLMFTGGGLLASCARPFSGSKSRSGNAITGRITSNGKPLANVIVSDCYNAVATDKNGNYSIEPHANATFVFVSTPAGYHFPNEASLARQYKTISSLTDKKADFEFQPIGKDDSNHKFIIWADPQVKNDKDVKLMMNESVPDVQKLVGGLAAGTLIHGICVGDIVWDNHDLFPRYNEAVSKMGIPFFQAIGNHDMDYRLGGDETSDATFKKHYGPTNYSFNRGKAHYVVLDDVLYLGKEREYKGSITQAQLDWLKKDLEFVPKDNLVIICLHIPVHNAVDNNKDLYAILEPFKNCHIMSGHTHYNRNVITNGIYEHVHGTVCGAWWTGPICEDGTPDGYGVYEVKGNELSWYYKSTGQQASHQISLFVQKNEAGQDEMIANVFNWDPLWKVEWWLDGQSKGVLGNKPGFDPLAVKLMKGDKLPASRSFAEPKKTDHIFSVPLPAGYKSIKVQATDRFGNKYEATA</sequence>